<name>A0A068VMC7_COFCA</name>
<evidence type="ECO:0000313" key="2">
    <source>
        <dbReference type="EMBL" id="CDP21950.1"/>
    </source>
</evidence>
<sequence>EVASHQGNKGISSGNLRSEETPSFLSKDGGAERNQEVQKRACGDVLGWTVWGRKSNAIHVKGVTIMPKDISLLTFLQIFIAIPTI</sequence>
<evidence type="ECO:0000313" key="3">
    <source>
        <dbReference type="Proteomes" id="UP000295252"/>
    </source>
</evidence>
<reference evidence="3" key="1">
    <citation type="journal article" date="2014" name="Science">
        <title>The coffee genome provides insight into the convergent evolution of caffeine biosynthesis.</title>
        <authorList>
            <person name="Denoeud F."/>
            <person name="Carretero-Paulet L."/>
            <person name="Dereeper A."/>
            <person name="Droc G."/>
            <person name="Guyot R."/>
            <person name="Pietrella M."/>
            <person name="Zheng C."/>
            <person name="Alberti A."/>
            <person name="Anthony F."/>
            <person name="Aprea G."/>
            <person name="Aury J.M."/>
            <person name="Bento P."/>
            <person name="Bernard M."/>
            <person name="Bocs S."/>
            <person name="Campa C."/>
            <person name="Cenci A."/>
            <person name="Combes M.C."/>
            <person name="Crouzillat D."/>
            <person name="Da Silva C."/>
            <person name="Daddiego L."/>
            <person name="De Bellis F."/>
            <person name="Dussert S."/>
            <person name="Garsmeur O."/>
            <person name="Gayraud T."/>
            <person name="Guignon V."/>
            <person name="Jahn K."/>
            <person name="Jamilloux V."/>
            <person name="Joet T."/>
            <person name="Labadie K."/>
            <person name="Lan T."/>
            <person name="Leclercq J."/>
            <person name="Lepelley M."/>
            <person name="Leroy T."/>
            <person name="Li L.T."/>
            <person name="Librado P."/>
            <person name="Lopez L."/>
            <person name="Munoz A."/>
            <person name="Noel B."/>
            <person name="Pallavicini A."/>
            <person name="Perrotta G."/>
            <person name="Poncet V."/>
            <person name="Pot D."/>
            <person name="Priyono X."/>
            <person name="Rigoreau M."/>
            <person name="Rouard M."/>
            <person name="Rozas J."/>
            <person name="Tranchant-Dubreuil C."/>
            <person name="VanBuren R."/>
            <person name="Zhang Q."/>
            <person name="Andrade A.C."/>
            <person name="Argout X."/>
            <person name="Bertrand B."/>
            <person name="de Kochko A."/>
            <person name="Graziosi G."/>
            <person name="Henry R.J."/>
            <person name="Jayarama X."/>
            <person name="Ming R."/>
            <person name="Nagai C."/>
            <person name="Rounsley S."/>
            <person name="Sankoff D."/>
            <person name="Giuliano G."/>
            <person name="Albert V.A."/>
            <person name="Wincker P."/>
            <person name="Lashermes P."/>
        </authorList>
    </citation>
    <scope>NUCLEOTIDE SEQUENCE [LARGE SCALE GENOMIC DNA]</scope>
    <source>
        <strain evidence="3">cv. DH200-94</strain>
    </source>
</reference>
<accession>A0A068VMC7</accession>
<feature type="compositionally biased region" description="Polar residues" evidence="1">
    <location>
        <begin position="1"/>
        <end position="24"/>
    </location>
</feature>
<dbReference type="Gramene" id="CDP21950">
    <property type="protein sequence ID" value="CDP21950"/>
    <property type="gene ID" value="GSCOC_T00009127001"/>
</dbReference>
<dbReference type="InParanoid" id="A0A068VMC7"/>
<dbReference type="EMBL" id="HG747257">
    <property type="protein sequence ID" value="CDP21950.1"/>
    <property type="molecule type" value="Genomic_DNA"/>
</dbReference>
<organism evidence="2 3">
    <name type="scientific">Coffea canephora</name>
    <name type="common">Robusta coffee</name>
    <dbReference type="NCBI Taxonomy" id="49390"/>
    <lineage>
        <taxon>Eukaryota</taxon>
        <taxon>Viridiplantae</taxon>
        <taxon>Streptophyta</taxon>
        <taxon>Embryophyta</taxon>
        <taxon>Tracheophyta</taxon>
        <taxon>Spermatophyta</taxon>
        <taxon>Magnoliopsida</taxon>
        <taxon>eudicotyledons</taxon>
        <taxon>Gunneridae</taxon>
        <taxon>Pentapetalae</taxon>
        <taxon>asterids</taxon>
        <taxon>lamiids</taxon>
        <taxon>Gentianales</taxon>
        <taxon>Rubiaceae</taxon>
        <taxon>Ixoroideae</taxon>
        <taxon>Gardenieae complex</taxon>
        <taxon>Bertiereae - Coffeeae clade</taxon>
        <taxon>Coffeeae</taxon>
        <taxon>Coffea</taxon>
    </lineage>
</organism>
<dbReference type="Proteomes" id="UP000295252">
    <property type="component" value="Unassembled WGS sequence"/>
</dbReference>
<proteinExistence type="predicted"/>
<gene>
    <name evidence="2" type="ORF">GSCOC_T00009127001</name>
</gene>
<evidence type="ECO:0000256" key="1">
    <source>
        <dbReference type="SAM" id="MobiDB-lite"/>
    </source>
</evidence>
<protein>
    <submittedName>
        <fullName evidence="2">DH200=94 genomic scaffold, scaffold_8173</fullName>
    </submittedName>
</protein>
<keyword evidence="3" id="KW-1185">Reference proteome</keyword>
<feature type="region of interest" description="Disordered" evidence="1">
    <location>
        <begin position="1"/>
        <end position="36"/>
    </location>
</feature>
<feature type="non-terminal residue" evidence="2">
    <location>
        <position position="1"/>
    </location>
</feature>
<dbReference type="AlphaFoldDB" id="A0A068VMC7"/>